<name>A0A6J5KYD5_9CAUD</name>
<organism evidence="1">
    <name type="scientific">uncultured Caudovirales phage</name>
    <dbReference type="NCBI Taxonomy" id="2100421"/>
    <lineage>
        <taxon>Viruses</taxon>
        <taxon>Duplodnaviria</taxon>
        <taxon>Heunggongvirae</taxon>
        <taxon>Uroviricota</taxon>
        <taxon>Caudoviricetes</taxon>
        <taxon>Peduoviridae</taxon>
        <taxon>Maltschvirus</taxon>
        <taxon>Maltschvirus maltsch</taxon>
    </lineage>
</organism>
<evidence type="ECO:0000313" key="2">
    <source>
        <dbReference type="EMBL" id="CAB5209102.1"/>
    </source>
</evidence>
<sequence length="106" mass="12562">MIEPGRDLPKEVIAYWPEVFGEVKLNVLPLRYLHAVVINFKDGKTWEVKVTTKTKNDGWETFEKSLAELFKSYEKRIENIDFKLDTEKVKKDIETRTLKFLKKSKL</sequence>
<reference evidence="1" key="1">
    <citation type="submission" date="2020-04" db="EMBL/GenBank/DDBJ databases">
        <authorList>
            <person name="Chiriac C."/>
            <person name="Salcher M."/>
            <person name="Ghai R."/>
            <person name="Kavagutti S V."/>
        </authorList>
    </citation>
    <scope>NUCLEOTIDE SEQUENCE</scope>
</reference>
<proteinExistence type="predicted"/>
<gene>
    <name evidence="2" type="ORF">UFOVP181_315</name>
    <name evidence="1" type="ORF">UFOVP57_324</name>
</gene>
<dbReference type="EMBL" id="LR796187">
    <property type="protein sequence ID" value="CAB4125923.1"/>
    <property type="molecule type" value="Genomic_DNA"/>
</dbReference>
<dbReference type="EMBL" id="LR798231">
    <property type="protein sequence ID" value="CAB5209102.1"/>
    <property type="molecule type" value="Genomic_DNA"/>
</dbReference>
<accession>A0A6J5KYD5</accession>
<evidence type="ECO:0000313" key="1">
    <source>
        <dbReference type="EMBL" id="CAB4125923.1"/>
    </source>
</evidence>
<protein>
    <submittedName>
        <fullName evidence="1">Uncharacterized protein</fullName>
    </submittedName>
</protein>